<feature type="domain" description="ZSWIM1/3 RNaseH-like" evidence="1">
    <location>
        <begin position="107"/>
        <end position="180"/>
    </location>
</feature>
<evidence type="ECO:0000313" key="2">
    <source>
        <dbReference type="EMBL" id="GAA53929.1"/>
    </source>
</evidence>
<sequence>MLYCSQFEYHTAENHIPHDIGQEFAPLADLAPRKQFGCLQGPSEVRQFVADEFGKILTTQDRYNYSRSADRLCWEGAAKLGFIVEDNMPSLLAKRRRPDACLYGDVNVDGAYTTNGSRHELFAFLITDGMGIGRLIMYAFVESEQFAPMPKLFDLFKEMMGNEYPVKTLVMDKLAAQLPAARVVFGCVVMFCYFHIRKAIRKHKMGRTCTIRNGSVTNSHLENASDRLRHHFDTREHATQKVSRHAEWLMREFNMHTSYHCDQRQILEGDNYVLNVVCRMTRYAYSLVLRHLGPRPPRLHYYIVETNKVEYSRPPMGAARCRLCALTQQDLPLDNQLLKDSCNSPGYRSSKFVYHAVQFHNDQRKQKQFEQAQPKFIESPTQSLHIQTAAAITKESSVSPTEIVTTSFTEFIVDHLSGHDFDFCFMRLRNCKNDRMNIDNTKKDHIKRSEVFTVATKSELFGRMDGALVWSRKENKGSWTHWFTSSSRLGHHKPNKVIVEGTHQPGNVTQTLVPIKFLGCIRSSSAISTSGRPKDEMGPYFNGRSAIPLADGYLLFSERVVILKELQPVALESVLEVGTPVYGNHSVVVAGYIALTAAPQIKQDLDSGLSFSFTESCITSCRSSLPTDAFTVNGNPITHSTEIKDLGLRYSCTFRFSHQVQFQVARARRLSFLTLRSFHIPDAKVASFKLCVRPLLEFCPAFSSPYTQSCRLAIESVQRSFTKEVFPRSNLSYHFRCQILGLEPLWLRRFKMNLTLSHRLLHKHAFVEENTPNANSRPRYIFRNSCNLVLNPYPWSLYQTYLVTGALSLTLTKTKASSFFITAVARHRIPIIYLPSMFKEKPHNQKTQLPTPSPFEVGKDGTPINLRCSSSTNRHIFAPLKPGNTLLSSSTVGSRVLKDLKNLRVRLHKERIPSTLQYQHARLASVVFFAMHHSQINADSSASGNASTYDTTCYGRPVWPISTPPNLCATSEGIPGRTKNKYCLRYCIGFSLPAESPGKPKTFRCSQIFQPNYLNHDVRHWSVQKLKYLSAVTAR</sequence>
<reference evidence="2" key="1">
    <citation type="journal article" date="2011" name="Genome Biol.">
        <title>The draft genome of the carcinogenic human liver fluke Clonorchis sinensis.</title>
        <authorList>
            <person name="Wang X."/>
            <person name="Chen W."/>
            <person name="Huang Y."/>
            <person name="Sun J."/>
            <person name="Men J."/>
            <person name="Liu H."/>
            <person name="Luo F."/>
            <person name="Guo L."/>
            <person name="Lv X."/>
            <person name="Deng C."/>
            <person name="Zhou C."/>
            <person name="Fan Y."/>
            <person name="Li X."/>
            <person name="Huang L."/>
            <person name="Hu Y."/>
            <person name="Liang C."/>
            <person name="Hu X."/>
            <person name="Xu J."/>
            <person name="Yu X."/>
        </authorList>
    </citation>
    <scope>NUCLEOTIDE SEQUENCE [LARGE SCALE GENOMIC DNA]</scope>
    <source>
        <strain evidence="2">Henan</strain>
    </source>
</reference>
<evidence type="ECO:0000259" key="1">
    <source>
        <dbReference type="Pfam" id="PF21056"/>
    </source>
</evidence>
<dbReference type="EMBL" id="DF143652">
    <property type="protein sequence ID" value="GAA53929.1"/>
    <property type="molecule type" value="Genomic_DNA"/>
</dbReference>
<dbReference type="AlphaFoldDB" id="G7YLU8"/>
<dbReference type="Pfam" id="PF21056">
    <property type="entry name" value="ZSWIM1-3_RNaseH-like"/>
    <property type="match status" value="1"/>
</dbReference>
<dbReference type="InterPro" id="IPR048324">
    <property type="entry name" value="ZSWIM1-3_RNaseH-like"/>
</dbReference>
<dbReference type="Proteomes" id="UP000008909">
    <property type="component" value="Unassembled WGS sequence"/>
</dbReference>
<keyword evidence="3" id="KW-1185">Reference proteome</keyword>
<organism evidence="2 3">
    <name type="scientific">Clonorchis sinensis</name>
    <name type="common">Chinese liver fluke</name>
    <dbReference type="NCBI Taxonomy" id="79923"/>
    <lineage>
        <taxon>Eukaryota</taxon>
        <taxon>Metazoa</taxon>
        <taxon>Spiralia</taxon>
        <taxon>Lophotrochozoa</taxon>
        <taxon>Platyhelminthes</taxon>
        <taxon>Trematoda</taxon>
        <taxon>Digenea</taxon>
        <taxon>Opisthorchiida</taxon>
        <taxon>Opisthorchiata</taxon>
        <taxon>Opisthorchiidae</taxon>
        <taxon>Clonorchis</taxon>
    </lineage>
</organism>
<reference key="2">
    <citation type="submission" date="2011-10" db="EMBL/GenBank/DDBJ databases">
        <title>The genome and transcriptome sequence of Clonorchis sinensis provide insights into the carcinogenic liver fluke.</title>
        <authorList>
            <person name="Wang X."/>
            <person name="Huang Y."/>
            <person name="Chen W."/>
            <person name="Liu H."/>
            <person name="Guo L."/>
            <person name="Chen Y."/>
            <person name="Luo F."/>
            <person name="Zhou W."/>
            <person name="Sun J."/>
            <person name="Mao Q."/>
            <person name="Liang P."/>
            <person name="Zhou C."/>
            <person name="Tian Y."/>
            <person name="Men J."/>
            <person name="Lv X."/>
            <person name="Huang L."/>
            <person name="Zhou J."/>
            <person name="Hu Y."/>
            <person name="Li R."/>
            <person name="Zhang F."/>
            <person name="Lei H."/>
            <person name="Li X."/>
            <person name="Hu X."/>
            <person name="Liang C."/>
            <person name="Xu J."/>
            <person name="Wu Z."/>
            <person name="Yu X."/>
        </authorList>
    </citation>
    <scope>NUCLEOTIDE SEQUENCE</scope>
    <source>
        <strain>Henan</strain>
    </source>
</reference>
<gene>
    <name evidence="2" type="ORF">CLF_111643</name>
</gene>
<proteinExistence type="predicted"/>
<evidence type="ECO:0000313" key="3">
    <source>
        <dbReference type="Proteomes" id="UP000008909"/>
    </source>
</evidence>
<accession>G7YLU8</accession>
<protein>
    <recommendedName>
        <fullName evidence="1">ZSWIM1/3 RNaseH-like domain-containing protein</fullName>
    </recommendedName>
</protein>
<name>G7YLU8_CLOSI</name>